<protein>
    <submittedName>
        <fullName evidence="3">Predicted oxidoreductase</fullName>
    </submittedName>
</protein>
<dbReference type="Pfam" id="PF00248">
    <property type="entry name" value="Aldo_ket_red"/>
    <property type="match status" value="1"/>
</dbReference>
<dbReference type="InterPro" id="IPR050523">
    <property type="entry name" value="AKR_Detox_Biosynth"/>
</dbReference>
<dbReference type="RefSeq" id="WP_093633664.1">
    <property type="nucleotide sequence ID" value="NZ_CAJNAX010000121.1"/>
</dbReference>
<dbReference type="AlphaFoldDB" id="A0A1I7AVN2"/>
<name>A0A1I7AVN2_9BURK</name>
<dbReference type="EMBL" id="FPBH01000004">
    <property type="protein sequence ID" value="SFT78974.1"/>
    <property type="molecule type" value="Genomic_DNA"/>
</dbReference>
<keyword evidence="1" id="KW-0560">Oxidoreductase</keyword>
<dbReference type="Proteomes" id="UP000198844">
    <property type="component" value="Unassembled WGS sequence"/>
</dbReference>
<evidence type="ECO:0000256" key="1">
    <source>
        <dbReference type="ARBA" id="ARBA00023002"/>
    </source>
</evidence>
<dbReference type="OrthoDB" id="5488419at2"/>
<accession>A0A1I7AVN2</accession>
<dbReference type="PANTHER" id="PTHR43364:SF18">
    <property type="entry name" value="OXIDOREDUCTASE"/>
    <property type="match status" value="1"/>
</dbReference>
<gene>
    <name evidence="3" type="ORF">SAMN05192563_10043</name>
</gene>
<dbReference type="CDD" id="cd19091">
    <property type="entry name" value="AKR_PsAKR"/>
    <property type="match status" value="1"/>
</dbReference>
<organism evidence="3 4">
    <name type="scientific">Paraburkholderia aspalathi</name>
    <dbReference type="NCBI Taxonomy" id="1324617"/>
    <lineage>
        <taxon>Bacteria</taxon>
        <taxon>Pseudomonadati</taxon>
        <taxon>Pseudomonadota</taxon>
        <taxon>Betaproteobacteria</taxon>
        <taxon>Burkholderiales</taxon>
        <taxon>Burkholderiaceae</taxon>
        <taxon>Paraburkholderia</taxon>
    </lineage>
</organism>
<reference evidence="3 4" key="1">
    <citation type="submission" date="2016-10" db="EMBL/GenBank/DDBJ databases">
        <authorList>
            <person name="de Groot N.N."/>
        </authorList>
    </citation>
    <scope>NUCLEOTIDE SEQUENCE [LARGE SCALE GENOMIC DNA]</scope>
    <source>
        <strain evidence="3 4">LMG 27731</strain>
    </source>
</reference>
<dbReference type="InterPro" id="IPR036812">
    <property type="entry name" value="NAD(P)_OxRdtase_dom_sf"/>
</dbReference>
<feature type="domain" description="NADP-dependent oxidoreductase" evidence="2">
    <location>
        <begin position="15"/>
        <end position="319"/>
    </location>
</feature>
<evidence type="ECO:0000313" key="3">
    <source>
        <dbReference type="EMBL" id="SFT78974.1"/>
    </source>
</evidence>
<dbReference type="SUPFAM" id="SSF51430">
    <property type="entry name" value="NAD(P)-linked oxidoreductase"/>
    <property type="match status" value="1"/>
</dbReference>
<sequence length="339" mass="37175">MNYCTFGRSGLRISRLTLGTMTFGAGDGIWASIAGLNREQAARLVGLAVDQGVNLIDTADAYSQGQSEVVVGQVLADLGLDETRMLIATKVRLRTGPGPNQVGLGRSHIIRTVETSLKRIGRDHIDLLQLHDRDALTPLDETLRALDDLVAQGKVRHIGVCNFSASELEQAHSITSQAHWAQITSNQVHYSLAARDIEHEIAPVARRHDAALMVWSPLSGGYLSGKYTAQNGQSEKGRRTNLNFPPIDPKKVDPIVEELRAVANALNTTPAQVALAWLLGRDEVATVMIGASSEEQLGANLQAAELLLPPEYRDRLDHVSQPDVPYPHWMQRFHDKDRI</sequence>
<proteinExistence type="predicted"/>
<dbReference type="PANTHER" id="PTHR43364">
    <property type="entry name" value="NADH-SPECIFIC METHYLGLYOXAL REDUCTASE-RELATED"/>
    <property type="match status" value="1"/>
</dbReference>
<dbReference type="GO" id="GO:0016491">
    <property type="term" value="F:oxidoreductase activity"/>
    <property type="evidence" value="ECO:0007669"/>
    <property type="project" value="UniProtKB-KW"/>
</dbReference>
<dbReference type="Gene3D" id="3.20.20.100">
    <property type="entry name" value="NADP-dependent oxidoreductase domain"/>
    <property type="match status" value="1"/>
</dbReference>
<dbReference type="PROSITE" id="PS00062">
    <property type="entry name" value="ALDOKETO_REDUCTASE_2"/>
    <property type="match status" value="1"/>
</dbReference>
<evidence type="ECO:0000313" key="4">
    <source>
        <dbReference type="Proteomes" id="UP000198844"/>
    </source>
</evidence>
<dbReference type="GO" id="GO:0005829">
    <property type="term" value="C:cytosol"/>
    <property type="evidence" value="ECO:0007669"/>
    <property type="project" value="TreeGrafter"/>
</dbReference>
<evidence type="ECO:0000259" key="2">
    <source>
        <dbReference type="Pfam" id="PF00248"/>
    </source>
</evidence>
<dbReference type="InterPro" id="IPR018170">
    <property type="entry name" value="Aldo/ket_reductase_CS"/>
</dbReference>
<dbReference type="FunFam" id="3.20.20.100:FF:000004">
    <property type="entry name" value="Oxidoreductase, aldo/keto reductase"/>
    <property type="match status" value="1"/>
</dbReference>
<dbReference type="InterPro" id="IPR023210">
    <property type="entry name" value="NADP_OxRdtase_dom"/>
</dbReference>